<reference evidence="2 3" key="1">
    <citation type="submission" date="2021-06" db="EMBL/GenBank/DDBJ databases">
        <authorList>
            <person name="Palmer J.M."/>
        </authorList>
    </citation>
    <scope>NUCLEOTIDE SEQUENCE [LARGE SCALE GENOMIC DNA]</scope>
    <source>
        <strain evidence="2 3">MEX-2019</strain>
        <tissue evidence="2">Muscle</tissue>
    </source>
</reference>
<dbReference type="AlphaFoldDB" id="A0AAV9SEY6"/>
<feature type="compositionally biased region" description="Pro residues" evidence="1">
    <location>
        <begin position="19"/>
        <end position="29"/>
    </location>
</feature>
<protein>
    <submittedName>
        <fullName evidence="2">Uncharacterized protein</fullName>
    </submittedName>
</protein>
<proteinExistence type="predicted"/>
<name>A0AAV9SEY6_9TELE</name>
<feature type="region of interest" description="Disordered" evidence="1">
    <location>
        <begin position="1"/>
        <end position="59"/>
    </location>
</feature>
<organism evidence="2 3">
    <name type="scientific">Crenichthys baileyi</name>
    <name type="common">White River springfish</name>
    <dbReference type="NCBI Taxonomy" id="28760"/>
    <lineage>
        <taxon>Eukaryota</taxon>
        <taxon>Metazoa</taxon>
        <taxon>Chordata</taxon>
        <taxon>Craniata</taxon>
        <taxon>Vertebrata</taxon>
        <taxon>Euteleostomi</taxon>
        <taxon>Actinopterygii</taxon>
        <taxon>Neopterygii</taxon>
        <taxon>Teleostei</taxon>
        <taxon>Neoteleostei</taxon>
        <taxon>Acanthomorphata</taxon>
        <taxon>Ovalentaria</taxon>
        <taxon>Atherinomorphae</taxon>
        <taxon>Cyprinodontiformes</taxon>
        <taxon>Goodeidae</taxon>
        <taxon>Crenichthys</taxon>
    </lineage>
</organism>
<dbReference type="EMBL" id="JAHHUM010000512">
    <property type="protein sequence ID" value="KAK5619600.1"/>
    <property type="molecule type" value="Genomic_DNA"/>
</dbReference>
<evidence type="ECO:0000313" key="3">
    <source>
        <dbReference type="Proteomes" id="UP001311232"/>
    </source>
</evidence>
<dbReference type="Proteomes" id="UP001311232">
    <property type="component" value="Unassembled WGS sequence"/>
</dbReference>
<evidence type="ECO:0000256" key="1">
    <source>
        <dbReference type="SAM" id="MobiDB-lite"/>
    </source>
</evidence>
<keyword evidence="3" id="KW-1185">Reference proteome</keyword>
<sequence>MQAQVRKSAPSRARNPGDRIPPVPRPPSSPRSRISIPAAATTPLNSGHPAPFSAKPFHQ</sequence>
<comment type="caution">
    <text evidence="2">The sequence shown here is derived from an EMBL/GenBank/DDBJ whole genome shotgun (WGS) entry which is preliminary data.</text>
</comment>
<accession>A0AAV9SEY6</accession>
<gene>
    <name evidence="2" type="ORF">CRENBAI_011648</name>
</gene>
<feature type="non-terminal residue" evidence="2">
    <location>
        <position position="59"/>
    </location>
</feature>
<evidence type="ECO:0000313" key="2">
    <source>
        <dbReference type="EMBL" id="KAK5619600.1"/>
    </source>
</evidence>